<evidence type="ECO:0000256" key="1">
    <source>
        <dbReference type="ARBA" id="ARBA00004245"/>
    </source>
</evidence>
<keyword evidence="5" id="KW-0206">Cytoskeleton</keyword>
<dbReference type="Pfam" id="PF00235">
    <property type="entry name" value="Profilin"/>
    <property type="match status" value="1"/>
</dbReference>
<evidence type="ECO:0000256" key="5">
    <source>
        <dbReference type="ARBA" id="ARBA00023212"/>
    </source>
</evidence>
<dbReference type="PANTHER" id="PTHR11604">
    <property type="entry name" value="PROFILIN"/>
    <property type="match status" value="1"/>
</dbReference>
<organism evidence="7 8">
    <name type="scientific">Maudiozyma exigua</name>
    <name type="common">Yeast</name>
    <name type="synonym">Kazachstania exigua</name>
    <dbReference type="NCBI Taxonomy" id="34358"/>
    <lineage>
        <taxon>Eukaryota</taxon>
        <taxon>Fungi</taxon>
        <taxon>Dikarya</taxon>
        <taxon>Ascomycota</taxon>
        <taxon>Saccharomycotina</taxon>
        <taxon>Saccharomycetes</taxon>
        <taxon>Saccharomycetales</taxon>
        <taxon>Saccharomycetaceae</taxon>
        <taxon>Maudiozyma</taxon>
    </lineage>
</organism>
<dbReference type="EMBL" id="PUHR01000115">
    <property type="protein sequence ID" value="KAG0664949.1"/>
    <property type="molecule type" value="Genomic_DNA"/>
</dbReference>
<dbReference type="SMART" id="SM00392">
    <property type="entry name" value="PROF"/>
    <property type="match status" value="1"/>
</dbReference>
<comment type="caution">
    <text evidence="7">The sequence shown here is derived from an EMBL/GenBank/DDBJ whole genome shotgun (WGS) entry which is preliminary data.</text>
</comment>
<evidence type="ECO:0000256" key="6">
    <source>
        <dbReference type="RuleBase" id="RU003909"/>
    </source>
</evidence>
<evidence type="ECO:0000256" key="3">
    <source>
        <dbReference type="ARBA" id="ARBA00022490"/>
    </source>
</evidence>
<dbReference type="InterPro" id="IPR036140">
    <property type="entry name" value="PFN_sf"/>
</dbReference>
<evidence type="ECO:0000313" key="8">
    <source>
        <dbReference type="Proteomes" id="UP000750334"/>
    </source>
</evidence>
<dbReference type="InterPro" id="IPR005455">
    <property type="entry name" value="PFN_euk"/>
</dbReference>
<comment type="similarity">
    <text evidence="2 6">Belongs to the profilin family.</text>
</comment>
<dbReference type="InterPro" id="IPR048278">
    <property type="entry name" value="PFN"/>
</dbReference>
<evidence type="ECO:0000256" key="2">
    <source>
        <dbReference type="ARBA" id="ARBA00010058"/>
    </source>
</evidence>
<keyword evidence="3" id="KW-0963">Cytoplasm</keyword>
<dbReference type="GO" id="GO:0003785">
    <property type="term" value="F:actin monomer binding"/>
    <property type="evidence" value="ECO:0007669"/>
    <property type="project" value="TreeGrafter"/>
</dbReference>
<name>A0A9P6W5V7_MAUEX</name>
<evidence type="ECO:0000256" key="4">
    <source>
        <dbReference type="ARBA" id="ARBA00023203"/>
    </source>
</evidence>
<dbReference type="GO" id="GO:1903475">
    <property type="term" value="P:mitotic actomyosin contractile ring assembly"/>
    <property type="evidence" value="ECO:0007669"/>
    <property type="project" value="UniProtKB-ARBA"/>
</dbReference>
<dbReference type="GO" id="GO:0005856">
    <property type="term" value="C:cytoskeleton"/>
    <property type="evidence" value="ECO:0007669"/>
    <property type="project" value="UniProtKB-SubCell"/>
</dbReference>
<dbReference type="Proteomes" id="UP000750334">
    <property type="component" value="Unassembled WGS sequence"/>
</dbReference>
<protein>
    <recommendedName>
        <fullName evidence="6">Profilin</fullName>
    </recommendedName>
</protein>
<proteinExistence type="inferred from homology"/>
<evidence type="ECO:0000313" key="7">
    <source>
        <dbReference type="EMBL" id="KAG0664949.1"/>
    </source>
</evidence>
<accession>A0A9P6W5V7</accession>
<dbReference type="SUPFAM" id="SSF55770">
    <property type="entry name" value="Profilin (actin-binding protein)"/>
    <property type="match status" value="1"/>
</dbReference>
<dbReference type="AlphaFoldDB" id="A0A9P6W5V7"/>
<dbReference type="CDD" id="cd00148">
    <property type="entry name" value="PROF"/>
    <property type="match status" value="1"/>
</dbReference>
<gene>
    <name evidence="7" type="primary">PFY1</name>
    <name evidence="7" type="ORF">C6P45_000505</name>
</gene>
<dbReference type="FunFam" id="3.30.450.30:FF:000001">
    <property type="entry name" value="Profilin"/>
    <property type="match status" value="1"/>
</dbReference>
<keyword evidence="4 6" id="KW-0009">Actin-binding</keyword>
<sequence>MSWQETIHNSSRVRSFFKLPACLLTITFHLHFGRTILVAYTDNLLATGKVDKAVIYSRAGDAVWATSNLTLQPTEIAEIAKGFDDPSGLQSNGLHVQGQKFMMLRADDRSIYGRHDAEGVVCVRTKQTIVIAHYPPTVQAGEATKIVEQLADYLISVQY</sequence>
<keyword evidence="8" id="KW-1185">Reference proteome</keyword>
<dbReference type="PRINTS" id="PR00392">
    <property type="entry name" value="PROFILIN"/>
</dbReference>
<dbReference type="Gene3D" id="3.30.450.30">
    <property type="entry name" value="Dynein light chain 2a, cytoplasmic"/>
    <property type="match status" value="1"/>
</dbReference>
<dbReference type="PANTHER" id="PTHR11604:SF0">
    <property type="entry name" value="PROFILIN"/>
    <property type="match status" value="1"/>
</dbReference>
<comment type="subcellular location">
    <subcellularLocation>
        <location evidence="1">Cytoplasm</location>
        <location evidence="1">Cytoskeleton</location>
    </subcellularLocation>
</comment>
<reference evidence="7 8" key="1">
    <citation type="submission" date="2020-11" db="EMBL/GenBank/DDBJ databases">
        <title>Kefir isolates.</title>
        <authorList>
            <person name="Marcisauskas S."/>
            <person name="Kim Y."/>
            <person name="Blasche S."/>
        </authorList>
    </citation>
    <scope>NUCLEOTIDE SEQUENCE [LARGE SCALE GENOMIC DNA]</scope>
    <source>
        <strain evidence="7 8">OG2</strain>
    </source>
</reference>
<dbReference type="GO" id="GO:0005938">
    <property type="term" value="C:cell cortex"/>
    <property type="evidence" value="ECO:0007669"/>
    <property type="project" value="TreeGrafter"/>
</dbReference>
<dbReference type="OrthoDB" id="421374at2759"/>